<dbReference type="Pfam" id="PF13377">
    <property type="entry name" value="Peripla_BP_3"/>
    <property type="match status" value="1"/>
</dbReference>
<reference evidence="5 6" key="1">
    <citation type="submission" date="2014-12" db="EMBL/GenBank/DDBJ databases">
        <title>Comparative genomics of the lactic acid bacteria isolated from the honey bee gut.</title>
        <authorList>
            <person name="Ellegaard K.M."/>
            <person name="Tamarit D."/>
            <person name="Javelind E."/>
            <person name="Olofsson T."/>
            <person name="Andersson S.G."/>
            <person name="Vasquez A."/>
        </authorList>
    </citation>
    <scope>NUCLEOTIDE SEQUENCE [LARGE SCALE GENOMIC DNA]</scope>
    <source>
        <strain evidence="5 6">Bin2</strain>
    </source>
</reference>
<dbReference type="CDD" id="cd01392">
    <property type="entry name" value="HTH_LacI"/>
    <property type="match status" value="1"/>
</dbReference>
<protein>
    <submittedName>
        <fullName evidence="5">Transcriptional regulator, LacI family</fullName>
    </submittedName>
</protein>
<comment type="caution">
    <text evidence="5">The sequence shown here is derived from an EMBL/GenBank/DDBJ whole genome shotgun (WGS) entry which is preliminary data.</text>
</comment>
<evidence type="ECO:0000256" key="2">
    <source>
        <dbReference type="ARBA" id="ARBA00023125"/>
    </source>
</evidence>
<dbReference type="AlphaFoldDB" id="A0A0F4KTL4"/>
<evidence type="ECO:0000256" key="1">
    <source>
        <dbReference type="ARBA" id="ARBA00023015"/>
    </source>
</evidence>
<dbReference type="Gene3D" id="3.40.50.2300">
    <property type="match status" value="2"/>
</dbReference>
<proteinExistence type="predicted"/>
<dbReference type="Proteomes" id="UP000033648">
    <property type="component" value="Unassembled WGS sequence"/>
</dbReference>
<evidence type="ECO:0000259" key="4">
    <source>
        <dbReference type="PROSITE" id="PS50932"/>
    </source>
</evidence>
<dbReference type="InterPro" id="IPR000843">
    <property type="entry name" value="HTH_LacI"/>
</dbReference>
<dbReference type="InterPro" id="IPR010982">
    <property type="entry name" value="Lambda_DNA-bd_dom_sf"/>
</dbReference>
<sequence length="352" mass="37143">MGNTADNKPSIANVAALAGVSTATVSRVLSGHRRKNDDISRRVRAAAEKLNYSANFAASALRSDRSRTIGLVLCGTSAGLDGSILDLLSRRLTEQGRYLLVISVRGDQEREAAIRSMAARQVEGIIVVPSPDDDPVGMPADLPSGLPIVQVGGRPVSYHTSWVGTDQAASMRLIIAHLAEQNAHAVAYLSRELSTSAATELFTTFSTLTNTLGMTPQPDWVQFGPCSMQRGHDAVITMLSGGNDRPDAIICGDDSLALGALMACNQLGFRVPDQVKVAAFVDSPACLVSSPTLTAVKTPLEGIVQEALRLIDAKGQSILPSHVALPPALECRESTWSPRIGSSDMTSPGTFA</sequence>
<accession>A0A0F4KTL4</accession>
<dbReference type="GO" id="GO:0003700">
    <property type="term" value="F:DNA-binding transcription factor activity"/>
    <property type="evidence" value="ECO:0007669"/>
    <property type="project" value="TreeGrafter"/>
</dbReference>
<dbReference type="OrthoDB" id="59108at2"/>
<dbReference type="Pfam" id="PF00356">
    <property type="entry name" value="LacI"/>
    <property type="match status" value="1"/>
</dbReference>
<name>A0A0F4KTL4_9BIFI</name>
<dbReference type="SUPFAM" id="SSF53822">
    <property type="entry name" value="Periplasmic binding protein-like I"/>
    <property type="match status" value="1"/>
</dbReference>
<dbReference type="PANTHER" id="PTHR30146">
    <property type="entry name" value="LACI-RELATED TRANSCRIPTIONAL REPRESSOR"/>
    <property type="match status" value="1"/>
</dbReference>
<dbReference type="SMART" id="SM00354">
    <property type="entry name" value="HTH_LACI"/>
    <property type="match status" value="1"/>
</dbReference>
<dbReference type="PATRIC" id="fig|1684.4.peg.1552"/>
<evidence type="ECO:0000256" key="3">
    <source>
        <dbReference type="ARBA" id="ARBA00023163"/>
    </source>
</evidence>
<dbReference type="Gene3D" id="1.10.260.40">
    <property type="entry name" value="lambda repressor-like DNA-binding domains"/>
    <property type="match status" value="1"/>
</dbReference>
<dbReference type="InterPro" id="IPR028082">
    <property type="entry name" value="Peripla_BP_I"/>
</dbReference>
<keyword evidence="2" id="KW-0238">DNA-binding</keyword>
<dbReference type="InterPro" id="IPR046335">
    <property type="entry name" value="LacI/GalR-like_sensor"/>
</dbReference>
<organism evidence="5 6">
    <name type="scientific">Bifidobacterium asteroides</name>
    <dbReference type="NCBI Taxonomy" id="1684"/>
    <lineage>
        <taxon>Bacteria</taxon>
        <taxon>Bacillati</taxon>
        <taxon>Actinomycetota</taxon>
        <taxon>Actinomycetes</taxon>
        <taxon>Bifidobacteriales</taxon>
        <taxon>Bifidobacteriaceae</taxon>
        <taxon>Bifidobacterium</taxon>
    </lineage>
</organism>
<evidence type="ECO:0000313" key="5">
    <source>
        <dbReference type="EMBL" id="KJY49349.1"/>
    </source>
</evidence>
<dbReference type="GO" id="GO:0000976">
    <property type="term" value="F:transcription cis-regulatory region binding"/>
    <property type="evidence" value="ECO:0007669"/>
    <property type="project" value="TreeGrafter"/>
</dbReference>
<feature type="domain" description="HTH lacI-type" evidence="4">
    <location>
        <begin position="9"/>
        <end position="63"/>
    </location>
</feature>
<gene>
    <name evidence="5" type="ORF">JF69_14450</name>
</gene>
<dbReference type="PROSITE" id="PS50932">
    <property type="entry name" value="HTH_LACI_2"/>
    <property type="match status" value="1"/>
</dbReference>
<keyword evidence="3" id="KW-0804">Transcription</keyword>
<dbReference type="EMBL" id="JWME01000013">
    <property type="protein sequence ID" value="KJY49349.1"/>
    <property type="molecule type" value="Genomic_DNA"/>
</dbReference>
<dbReference type="PANTHER" id="PTHR30146:SF109">
    <property type="entry name" value="HTH-TYPE TRANSCRIPTIONAL REGULATOR GALS"/>
    <property type="match status" value="1"/>
</dbReference>
<dbReference type="CDD" id="cd06267">
    <property type="entry name" value="PBP1_LacI_sugar_binding-like"/>
    <property type="match status" value="1"/>
</dbReference>
<keyword evidence="1" id="KW-0805">Transcription regulation</keyword>
<evidence type="ECO:0000313" key="6">
    <source>
        <dbReference type="Proteomes" id="UP000033648"/>
    </source>
</evidence>
<dbReference type="SUPFAM" id="SSF47413">
    <property type="entry name" value="lambda repressor-like DNA-binding domains"/>
    <property type="match status" value="1"/>
</dbReference>